<keyword evidence="1" id="KW-0812">Transmembrane</keyword>
<protein>
    <submittedName>
        <fullName evidence="2">Uncharacterized protein</fullName>
    </submittedName>
</protein>
<dbReference type="AlphaFoldDB" id="A0A6C0DB87"/>
<organism evidence="2">
    <name type="scientific">viral metagenome</name>
    <dbReference type="NCBI Taxonomy" id="1070528"/>
    <lineage>
        <taxon>unclassified sequences</taxon>
        <taxon>metagenomes</taxon>
        <taxon>organismal metagenomes</taxon>
    </lineage>
</organism>
<evidence type="ECO:0000256" key="1">
    <source>
        <dbReference type="SAM" id="Phobius"/>
    </source>
</evidence>
<proteinExistence type="predicted"/>
<keyword evidence="1" id="KW-0472">Membrane</keyword>
<name>A0A6C0DB87_9ZZZZ</name>
<reference evidence="2" key="1">
    <citation type="journal article" date="2020" name="Nature">
        <title>Giant virus diversity and host interactions through global metagenomics.</title>
        <authorList>
            <person name="Schulz F."/>
            <person name="Roux S."/>
            <person name="Paez-Espino D."/>
            <person name="Jungbluth S."/>
            <person name="Walsh D.A."/>
            <person name="Denef V.J."/>
            <person name="McMahon K.D."/>
            <person name="Konstantinidis K.T."/>
            <person name="Eloe-Fadrosh E.A."/>
            <person name="Kyrpides N.C."/>
            <person name="Woyke T."/>
        </authorList>
    </citation>
    <scope>NUCLEOTIDE SEQUENCE</scope>
    <source>
        <strain evidence="2">GVMAG-M-3300023174-130</strain>
    </source>
</reference>
<keyword evidence="1" id="KW-1133">Transmembrane helix</keyword>
<sequence length="97" mass="11084">MSGTMEKIKLCFVYINNLSGLYILWIILHFISAHLYVHYCANMSVYGVIMSPILVAAPHCKALRWTIYIGAQTIENMWIVLGTWICSKIMIVTTNTK</sequence>
<feature type="transmembrane region" description="Helical" evidence="1">
    <location>
        <begin position="12"/>
        <end position="30"/>
    </location>
</feature>
<accession>A0A6C0DB87</accession>
<dbReference type="EMBL" id="MN739552">
    <property type="protein sequence ID" value="QHT12885.1"/>
    <property type="molecule type" value="Genomic_DNA"/>
</dbReference>
<feature type="transmembrane region" description="Helical" evidence="1">
    <location>
        <begin position="36"/>
        <end position="57"/>
    </location>
</feature>
<evidence type="ECO:0000313" key="2">
    <source>
        <dbReference type="EMBL" id="QHT12885.1"/>
    </source>
</evidence>